<comment type="caution">
    <text evidence="1">The sequence shown here is derived from an EMBL/GenBank/DDBJ whole genome shotgun (WGS) entry which is preliminary data.</text>
</comment>
<dbReference type="OrthoDB" id="4502478at2759"/>
<protein>
    <submittedName>
        <fullName evidence="1">Uncharacterized protein</fullName>
    </submittedName>
</protein>
<evidence type="ECO:0000313" key="1">
    <source>
        <dbReference type="EMBL" id="CAF9921179.1"/>
    </source>
</evidence>
<keyword evidence="2" id="KW-1185">Reference proteome</keyword>
<dbReference type="EMBL" id="CAJPDQ010000016">
    <property type="protein sequence ID" value="CAF9921179.1"/>
    <property type="molecule type" value="Genomic_DNA"/>
</dbReference>
<gene>
    <name evidence="1" type="ORF">GOMPHAMPRED_002250</name>
</gene>
<evidence type="ECO:0000313" key="2">
    <source>
        <dbReference type="Proteomes" id="UP000664169"/>
    </source>
</evidence>
<dbReference type="AlphaFoldDB" id="A0A8H3FCR7"/>
<dbReference type="Proteomes" id="UP000664169">
    <property type="component" value="Unassembled WGS sequence"/>
</dbReference>
<proteinExistence type="predicted"/>
<reference evidence="1" key="1">
    <citation type="submission" date="2021-03" db="EMBL/GenBank/DDBJ databases">
        <authorList>
            <person name="Tagirdzhanova G."/>
        </authorList>
    </citation>
    <scope>NUCLEOTIDE SEQUENCE</scope>
</reference>
<organism evidence="1 2">
    <name type="scientific">Gomphillus americanus</name>
    <dbReference type="NCBI Taxonomy" id="1940652"/>
    <lineage>
        <taxon>Eukaryota</taxon>
        <taxon>Fungi</taxon>
        <taxon>Dikarya</taxon>
        <taxon>Ascomycota</taxon>
        <taxon>Pezizomycotina</taxon>
        <taxon>Lecanoromycetes</taxon>
        <taxon>OSLEUM clade</taxon>
        <taxon>Ostropomycetidae</taxon>
        <taxon>Ostropales</taxon>
        <taxon>Graphidaceae</taxon>
        <taxon>Gomphilloideae</taxon>
        <taxon>Gomphillus</taxon>
    </lineage>
</organism>
<name>A0A8H3FCR7_9LECA</name>
<accession>A0A8H3FCR7</accession>
<sequence length="167" mass="19527">MVSAGLKQSASKEEFIKALGMNALNPTDNAILKEMWEEVTVYWNKHFETPTDRKILKPEYAGNDKIQKPYKWAHLDPAFIDQSIAEVWQAARPGPRHYYELGRSEDRKVFNWVLKWLLWHVCRYRDWRNRKAKPTPLTVKPVLSTTVTAPAESSTLPPRDYWTTVLN</sequence>